<dbReference type="InterPro" id="IPR016039">
    <property type="entry name" value="Thiolase-like"/>
</dbReference>
<dbReference type="InterPro" id="IPR014030">
    <property type="entry name" value="Ketoacyl_synth_N"/>
</dbReference>
<dbReference type="InterPro" id="IPR036736">
    <property type="entry name" value="ACP-like_sf"/>
</dbReference>
<dbReference type="Pfam" id="PF00109">
    <property type="entry name" value="ketoacyl-synt"/>
    <property type="match status" value="1"/>
</dbReference>
<comment type="caution">
    <text evidence="6">The sequence shown here is derived from an EMBL/GenBank/DDBJ whole genome shotgun (WGS) entry which is preliminary data.</text>
</comment>
<dbReference type="Gene3D" id="3.30.70.3290">
    <property type="match status" value="1"/>
</dbReference>
<evidence type="ECO:0000313" key="7">
    <source>
        <dbReference type="Proteomes" id="UP000612585"/>
    </source>
</evidence>
<accession>A0A8J3ZEF6</accession>
<dbReference type="Pfam" id="PF22621">
    <property type="entry name" value="CurL-like_PKS_C"/>
    <property type="match status" value="1"/>
</dbReference>
<dbReference type="InterPro" id="IPR009081">
    <property type="entry name" value="PP-bd_ACP"/>
</dbReference>
<keyword evidence="7" id="KW-1185">Reference proteome</keyword>
<dbReference type="Proteomes" id="UP000612585">
    <property type="component" value="Unassembled WGS sequence"/>
</dbReference>
<evidence type="ECO:0000256" key="1">
    <source>
        <dbReference type="ARBA" id="ARBA00022450"/>
    </source>
</evidence>
<dbReference type="GO" id="GO:0006633">
    <property type="term" value="P:fatty acid biosynthetic process"/>
    <property type="evidence" value="ECO:0007669"/>
    <property type="project" value="InterPro"/>
</dbReference>
<dbReference type="GO" id="GO:0071770">
    <property type="term" value="P:DIM/DIP cell wall layer assembly"/>
    <property type="evidence" value="ECO:0007669"/>
    <property type="project" value="TreeGrafter"/>
</dbReference>
<dbReference type="InterPro" id="IPR018201">
    <property type="entry name" value="Ketoacyl_synth_AS"/>
</dbReference>
<feature type="domain" description="Ketosynthase family 3 (KS3)" evidence="5">
    <location>
        <begin position="4"/>
        <end position="427"/>
    </location>
</feature>
<dbReference type="Pfam" id="PF02801">
    <property type="entry name" value="Ketoacyl-synt_C"/>
    <property type="match status" value="1"/>
</dbReference>
<dbReference type="Gene3D" id="3.40.50.720">
    <property type="entry name" value="NAD(P)-binding Rossmann-like Domain"/>
    <property type="match status" value="1"/>
</dbReference>
<reference evidence="6" key="1">
    <citation type="submission" date="2021-01" db="EMBL/GenBank/DDBJ databases">
        <title>Whole genome shotgun sequence of Virgisporangium aurantiacum NBRC 16421.</title>
        <authorList>
            <person name="Komaki H."/>
            <person name="Tamura T."/>
        </authorList>
    </citation>
    <scope>NUCLEOTIDE SEQUENCE</scope>
    <source>
        <strain evidence="6">NBRC 16421</strain>
    </source>
</reference>
<dbReference type="InterPro" id="IPR036291">
    <property type="entry name" value="NAD(P)-bd_dom_sf"/>
</dbReference>
<evidence type="ECO:0000256" key="3">
    <source>
        <dbReference type="ARBA" id="ARBA00022679"/>
    </source>
</evidence>
<dbReference type="InterPro" id="IPR020841">
    <property type="entry name" value="PKS_Beta-ketoAc_synthase_dom"/>
</dbReference>
<dbReference type="PROSITE" id="PS00606">
    <property type="entry name" value="KS3_1"/>
    <property type="match status" value="1"/>
</dbReference>
<dbReference type="Pfam" id="PF07993">
    <property type="entry name" value="NAD_binding_4"/>
    <property type="match status" value="1"/>
</dbReference>
<evidence type="ECO:0000259" key="4">
    <source>
        <dbReference type="PROSITE" id="PS50075"/>
    </source>
</evidence>
<gene>
    <name evidence="6" type="ORF">Vau01_076270</name>
</gene>
<dbReference type="Gene3D" id="1.10.1200.10">
    <property type="entry name" value="ACP-like"/>
    <property type="match status" value="1"/>
</dbReference>
<dbReference type="GO" id="GO:0004312">
    <property type="term" value="F:fatty acid synthase activity"/>
    <property type="evidence" value="ECO:0007669"/>
    <property type="project" value="TreeGrafter"/>
</dbReference>
<dbReference type="PANTHER" id="PTHR43775:SF37">
    <property type="entry name" value="SI:DKEY-61P9.11"/>
    <property type="match status" value="1"/>
</dbReference>
<keyword evidence="1" id="KW-0596">Phosphopantetheine</keyword>
<dbReference type="EMBL" id="BOPG01000050">
    <property type="protein sequence ID" value="GIJ60111.1"/>
    <property type="molecule type" value="Genomic_DNA"/>
</dbReference>
<evidence type="ECO:0008006" key="8">
    <source>
        <dbReference type="Google" id="ProtNLM"/>
    </source>
</evidence>
<proteinExistence type="predicted"/>
<keyword evidence="3" id="KW-0808">Transferase</keyword>
<sequence length="1103" mass="114553">MSAGTDIAITGAAGRFPDAPGVADLWANVAAGVVSTRRIPDEDLRAAGVPVDQIGAPGYVRVAGILDAVGDFAAEFFGYAAAEADLIDPQQRLFLEACWEALEASGHVPPPAGLNAAVFAAASFSTYTAALHLSRRNGGGALLDDMTLRLGGHTDYLASRVAYKLGLRGPSVTVQTACSSSLTAVHLAVLSLLAGECDHALAGGAGFDVPFTGYRHEPGGILSEDGLCRSFDARSTGSAVGSGVGVVVLRRLSDALADGDPILAVIRGSAVGNDGAARPGFTAPSPAGPARVVADALAVAGVGGDDLRYVEAHGSGTPLGDHVELVGLTQALRRSTDRRGFCGLGSVKTNIGHADAAAGIAGLISAIRVVRTGAPPPHPLFGHARDHGILADSPFVVPADAATGDGRHVLVNSMGLGGTNAAVVLGPPPEPTRPAAPERPVVRLVLSARTRRELDAASARLADALPDHPLADVAHTLRIGRRHFAERRVVTASTVDEAVAALRLPRPPAARTARAGERRLLVVADPLPDDLRHRIGAAVDGPVEVVATGPDPVPGDRFVLSIVDGRAGFPDQAPVRPGRVADRHPLPPDPDPDALDAALTAAWLAGVPVRWAALDGGAGRRRTLPTYPFTRRHYWALDPVSTADTGAAPTAADGPLEEEIAGVWRDLFGVATVGPDDEFGALGGTSLLAVRMALDVQRRTGVLVNVHRAGGGRATVRRVAEVVRSVGGADPDADLDADLDLPLGPVAPPADPVPDDVLLTGATGFLGAFLLRDLLTVHTGRIHCLVRAADPDAARNRLRAAARAYLLPEPDPERVVAVPGSLADLGSMDVPVGHVVHAAARVAFTEPYRVLRDDVTATAALLRWMRATGVPDLSYVSSIAAIGPAVGTTGTLRELPDQPLDPAEGGYGAAKWVIEHLLRRAGADGMRVRVFRPGLVLGDRTTGACNPRDLVWRILAGGVAVGARPLDDRAVASAPVDVVSAAIAHLGREPGSVGRVYHLVDERLATPTALFDRLAGAGVGTRPLPLPEWQRLVADRALSTQDDTLAGVALYELDRRQYDAVDSANWREWLAATGRSAHVDGAALRRSLAYLATRPGYRFLEGL</sequence>
<dbReference type="PROSITE" id="PS50075">
    <property type="entry name" value="CARRIER"/>
    <property type="match status" value="1"/>
</dbReference>
<dbReference type="SUPFAM" id="SSF47336">
    <property type="entry name" value="ACP-like"/>
    <property type="match status" value="1"/>
</dbReference>
<evidence type="ECO:0000313" key="6">
    <source>
        <dbReference type="EMBL" id="GIJ60111.1"/>
    </source>
</evidence>
<dbReference type="Gene3D" id="1.10.1240.100">
    <property type="match status" value="1"/>
</dbReference>
<dbReference type="GO" id="GO:0005886">
    <property type="term" value="C:plasma membrane"/>
    <property type="evidence" value="ECO:0007669"/>
    <property type="project" value="TreeGrafter"/>
</dbReference>
<organism evidence="6 7">
    <name type="scientific">Virgisporangium aurantiacum</name>
    <dbReference type="NCBI Taxonomy" id="175570"/>
    <lineage>
        <taxon>Bacteria</taxon>
        <taxon>Bacillati</taxon>
        <taxon>Actinomycetota</taxon>
        <taxon>Actinomycetes</taxon>
        <taxon>Micromonosporales</taxon>
        <taxon>Micromonosporaceae</taxon>
        <taxon>Virgisporangium</taxon>
    </lineage>
</organism>
<dbReference type="InterPro" id="IPR050091">
    <property type="entry name" value="PKS_NRPS_Biosynth_Enz"/>
</dbReference>
<protein>
    <recommendedName>
        <fullName evidence="8">Thioester reductase domain-containing protein</fullName>
    </recommendedName>
</protein>
<feature type="domain" description="Carrier" evidence="4">
    <location>
        <begin position="651"/>
        <end position="727"/>
    </location>
</feature>
<evidence type="ECO:0000259" key="5">
    <source>
        <dbReference type="PROSITE" id="PS52004"/>
    </source>
</evidence>
<dbReference type="SUPFAM" id="SSF53901">
    <property type="entry name" value="Thiolase-like"/>
    <property type="match status" value="1"/>
</dbReference>
<dbReference type="PROSITE" id="PS52004">
    <property type="entry name" value="KS3_2"/>
    <property type="match status" value="1"/>
</dbReference>
<keyword evidence="2" id="KW-0597">Phosphoprotein</keyword>
<dbReference type="GO" id="GO:0004315">
    <property type="term" value="F:3-oxoacyl-[acyl-carrier-protein] synthase activity"/>
    <property type="evidence" value="ECO:0007669"/>
    <property type="project" value="InterPro"/>
</dbReference>
<dbReference type="RefSeq" id="WP_204003956.1">
    <property type="nucleotide sequence ID" value="NZ_BOPG01000050.1"/>
</dbReference>
<dbReference type="SMART" id="SM00825">
    <property type="entry name" value="PKS_KS"/>
    <property type="match status" value="1"/>
</dbReference>
<dbReference type="PANTHER" id="PTHR43775">
    <property type="entry name" value="FATTY ACID SYNTHASE"/>
    <property type="match status" value="1"/>
</dbReference>
<dbReference type="CDD" id="cd00833">
    <property type="entry name" value="PKS"/>
    <property type="match status" value="1"/>
</dbReference>
<dbReference type="InterPro" id="IPR013120">
    <property type="entry name" value="FAR_NAD-bd"/>
</dbReference>
<dbReference type="GO" id="GO:0005737">
    <property type="term" value="C:cytoplasm"/>
    <property type="evidence" value="ECO:0007669"/>
    <property type="project" value="TreeGrafter"/>
</dbReference>
<dbReference type="Gene3D" id="3.40.47.10">
    <property type="match status" value="1"/>
</dbReference>
<evidence type="ECO:0000256" key="2">
    <source>
        <dbReference type="ARBA" id="ARBA00022553"/>
    </source>
</evidence>
<dbReference type="InterPro" id="IPR014031">
    <property type="entry name" value="Ketoacyl_synth_C"/>
</dbReference>
<name>A0A8J3ZEF6_9ACTN</name>
<dbReference type="AlphaFoldDB" id="A0A8J3ZEF6"/>
<dbReference type="Pfam" id="PF00550">
    <property type="entry name" value="PP-binding"/>
    <property type="match status" value="1"/>
</dbReference>
<dbReference type="SUPFAM" id="SSF51735">
    <property type="entry name" value="NAD(P)-binding Rossmann-fold domains"/>
    <property type="match status" value="1"/>
</dbReference>